<organism evidence="2 3">
    <name type="scientific">Phialocephala subalpina</name>
    <dbReference type="NCBI Taxonomy" id="576137"/>
    <lineage>
        <taxon>Eukaryota</taxon>
        <taxon>Fungi</taxon>
        <taxon>Dikarya</taxon>
        <taxon>Ascomycota</taxon>
        <taxon>Pezizomycotina</taxon>
        <taxon>Leotiomycetes</taxon>
        <taxon>Helotiales</taxon>
        <taxon>Mollisiaceae</taxon>
        <taxon>Phialocephala</taxon>
        <taxon>Phialocephala fortinii species complex</taxon>
    </lineage>
</organism>
<name>A0A1L7XM29_9HELO</name>
<evidence type="ECO:0000313" key="3">
    <source>
        <dbReference type="Proteomes" id="UP000184330"/>
    </source>
</evidence>
<gene>
    <name evidence="2" type="ORF">PAC_16011</name>
</gene>
<protein>
    <submittedName>
        <fullName evidence="2">Uncharacterized protein</fullName>
    </submittedName>
</protein>
<sequence length="625" mass="70677">MDHYNNPYATCSNDSSNTWTNMEDLQAQEVPQATEPVNYENFDYSECLYDDDNEFVDPQNTEQNKDFVDSDYEKIIHTNFAPKVEFKYEYSGEQDISVIPAYKEPAANNEGPVLTSADAPVPQMNIESAQEANLYNYPAYPQSANGPVFTAASPTLNPNPFNLPEYALPANNLLPPPALPTIVTTEATLPSPVVYRNFILNSFTDASTPLKVIDVHIFPFEQELENALYQELVRQQKAALFTGNLLAAANDQAQRLQDDEDMEQELGNYFTSQQITGATTASASTPANGQEGKQHGNKRPINIKNFDASKYYTPLAFKPASWGTANPDTEDLLFEYTQFGELNSLSTFTTEQLIEFISKHPLNPPAPISCKTSGLRLWIQTVPADSDKRYPNKVSSRCRFTKCSDPQRTIRKGDFRVCFDEQASVPGNSHDPFHNAGYVHLFCLEKFLDFPQLCKDYNVQPDTRVLLEGKNKMAITRDHPSMEGIVRTFIEESKPWEKFGEKGVRPEDYYAHTLNYALTSEHLKKQPKHLQAIRAKRGGVSIDVHMNDLEEFVELTMQRKEAKAALKKGKGKAPAKAVVKREKRKRSEVKEGEDEESVIDDDILDLQRGLPSRPRRMSKRLRRSL</sequence>
<keyword evidence="3" id="KW-1185">Reference proteome</keyword>
<dbReference type="AlphaFoldDB" id="A0A1L7XM29"/>
<dbReference type="EMBL" id="FJOG01000035">
    <property type="protein sequence ID" value="CZR66110.1"/>
    <property type="molecule type" value="Genomic_DNA"/>
</dbReference>
<reference evidence="2 3" key="1">
    <citation type="submission" date="2016-03" db="EMBL/GenBank/DDBJ databases">
        <authorList>
            <person name="Ploux O."/>
        </authorList>
    </citation>
    <scope>NUCLEOTIDE SEQUENCE [LARGE SCALE GENOMIC DNA]</scope>
    <source>
        <strain evidence="2 3">UAMH 11012</strain>
    </source>
</reference>
<evidence type="ECO:0000256" key="1">
    <source>
        <dbReference type="SAM" id="MobiDB-lite"/>
    </source>
</evidence>
<proteinExistence type="predicted"/>
<dbReference type="Proteomes" id="UP000184330">
    <property type="component" value="Unassembled WGS sequence"/>
</dbReference>
<feature type="region of interest" description="Disordered" evidence="1">
    <location>
        <begin position="279"/>
        <end position="300"/>
    </location>
</feature>
<dbReference type="OrthoDB" id="5307331at2759"/>
<accession>A0A1L7XM29</accession>
<feature type="region of interest" description="Disordered" evidence="1">
    <location>
        <begin position="565"/>
        <end position="598"/>
    </location>
</feature>
<evidence type="ECO:0000313" key="2">
    <source>
        <dbReference type="EMBL" id="CZR66110.1"/>
    </source>
</evidence>